<comment type="caution">
    <text evidence="3">The sequence shown here is derived from an EMBL/GenBank/DDBJ whole genome shotgun (WGS) entry which is preliminary data.</text>
</comment>
<proteinExistence type="predicted"/>
<feature type="signal peptide" evidence="1">
    <location>
        <begin position="1"/>
        <end position="20"/>
    </location>
</feature>
<dbReference type="PANTHER" id="PTHR34406:SF1">
    <property type="entry name" value="PROTEIN YCEI"/>
    <property type="match status" value="1"/>
</dbReference>
<keyword evidence="1" id="KW-0732">Signal</keyword>
<dbReference type="Proteomes" id="UP000660024">
    <property type="component" value="Unassembled WGS sequence"/>
</dbReference>
<feature type="domain" description="Lipid/polyisoprenoid-binding YceI-like" evidence="2">
    <location>
        <begin position="23"/>
        <end position="193"/>
    </location>
</feature>
<dbReference type="SMART" id="SM00867">
    <property type="entry name" value="YceI"/>
    <property type="match status" value="1"/>
</dbReference>
<dbReference type="Pfam" id="PF04264">
    <property type="entry name" value="YceI"/>
    <property type="match status" value="1"/>
</dbReference>
<evidence type="ECO:0000256" key="1">
    <source>
        <dbReference type="SAM" id="SignalP"/>
    </source>
</evidence>
<evidence type="ECO:0000259" key="2">
    <source>
        <dbReference type="SMART" id="SM00867"/>
    </source>
</evidence>
<evidence type="ECO:0000313" key="3">
    <source>
        <dbReference type="EMBL" id="MBK0383311.1"/>
    </source>
</evidence>
<dbReference type="RefSeq" id="WP_200586122.1">
    <property type="nucleotide sequence ID" value="NZ_JAEHFY010000013.1"/>
</dbReference>
<sequence>MKKGILLLAITVLFFAFKPASEVYKVDVTKSKIEWIGKKITGQHNGEIKLANGILNANGSRLVGGIFNIDMNTITCTDLDQKNGAKLLGHLKSEDFFSVEKHPTANFEIITINQVDANKYNITGNLTIKGISDKITFPATIQQKGNVIVAVASNIKVDRTRYDVKYGSKNFIAGLGDKAIDDEFELNINLVAKK</sequence>
<keyword evidence="4" id="KW-1185">Reference proteome</keyword>
<dbReference type="SUPFAM" id="SSF101874">
    <property type="entry name" value="YceI-like"/>
    <property type="match status" value="1"/>
</dbReference>
<name>A0ABS1BKD6_9SPHI</name>
<dbReference type="InterPro" id="IPR007372">
    <property type="entry name" value="Lipid/polyisoprenoid-bd_YceI"/>
</dbReference>
<feature type="chain" id="PRO_5045952047" evidence="1">
    <location>
        <begin position="21"/>
        <end position="194"/>
    </location>
</feature>
<dbReference type="PANTHER" id="PTHR34406">
    <property type="entry name" value="PROTEIN YCEI"/>
    <property type="match status" value="1"/>
</dbReference>
<dbReference type="EMBL" id="JAEHFY010000013">
    <property type="protein sequence ID" value="MBK0383311.1"/>
    <property type="molecule type" value="Genomic_DNA"/>
</dbReference>
<gene>
    <name evidence="3" type="ORF">I5M32_10095</name>
</gene>
<dbReference type="InterPro" id="IPR036761">
    <property type="entry name" value="TTHA0802/YceI-like_sf"/>
</dbReference>
<organism evidence="3 4">
    <name type="scientific">Pedobacter segetis</name>
    <dbReference type="NCBI Taxonomy" id="2793069"/>
    <lineage>
        <taxon>Bacteria</taxon>
        <taxon>Pseudomonadati</taxon>
        <taxon>Bacteroidota</taxon>
        <taxon>Sphingobacteriia</taxon>
        <taxon>Sphingobacteriales</taxon>
        <taxon>Sphingobacteriaceae</taxon>
        <taxon>Pedobacter</taxon>
    </lineage>
</organism>
<evidence type="ECO:0000313" key="4">
    <source>
        <dbReference type="Proteomes" id="UP000660024"/>
    </source>
</evidence>
<dbReference type="Gene3D" id="2.40.128.110">
    <property type="entry name" value="Lipid/polyisoprenoid-binding, YceI-like"/>
    <property type="match status" value="1"/>
</dbReference>
<reference evidence="3 4" key="1">
    <citation type="submission" date="2020-12" db="EMBL/GenBank/DDBJ databases">
        <title>Bacterial novel species Pedobacter sp. SD-b isolated from soil.</title>
        <authorList>
            <person name="Jung H.-Y."/>
        </authorList>
    </citation>
    <scope>NUCLEOTIDE SEQUENCE [LARGE SCALE GENOMIC DNA]</scope>
    <source>
        <strain evidence="3 4">SD-b</strain>
    </source>
</reference>
<protein>
    <submittedName>
        <fullName evidence="3">YceI family protein</fullName>
    </submittedName>
</protein>
<accession>A0ABS1BKD6</accession>